<keyword evidence="6" id="KW-1185">Reference proteome</keyword>
<dbReference type="InterPro" id="IPR028082">
    <property type="entry name" value="Peripla_BP_I"/>
</dbReference>
<dbReference type="Pfam" id="PF00356">
    <property type="entry name" value="LacI"/>
    <property type="match status" value="1"/>
</dbReference>
<protein>
    <submittedName>
        <fullName evidence="5">LacI family transcriptional regulator</fullName>
    </submittedName>
</protein>
<dbReference type="Proteomes" id="UP000433493">
    <property type="component" value="Unassembled WGS sequence"/>
</dbReference>
<dbReference type="PROSITE" id="PS00356">
    <property type="entry name" value="HTH_LACI_1"/>
    <property type="match status" value="1"/>
</dbReference>
<evidence type="ECO:0000313" key="6">
    <source>
        <dbReference type="Proteomes" id="UP000433493"/>
    </source>
</evidence>
<keyword evidence="2" id="KW-0238">DNA-binding</keyword>
<dbReference type="SMART" id="SM00354">
    <property type="entry name" value="HTH_LACI"/>
    <property type="match status" value="1"/>
</dbReference>
<dbReference type="CDD" id="cd01392">
    <property type="entry name" value="HTH_LacI"/>
    <property type="match status" value="1"/>
</dbReference>
<keyword evidence="3" id="KW-0804">Transcription</keyword>
<dbReference type="GO" id="GO:0003700">
    <property type="term" value="F:DNA-binding transcription factor activity"/>
    <property type="evidence" value="ECO:0007669"/>
    <property type="project" value="TreeGrafter"/>
</dbReference>
<keyword evidence="1" id="KW-0805">Transcription regulation</keyword>
<dbReference type="Pfam" id="PF13377">
    <property type="entry name" value="Peripla_BP_3"/>
    <property type="match status" value="1"/>
</dbReference>
<feature type="domain" description="HTH lacI-type" evidence="4">
    <location>
        <begin position="8"/>
        <end position="63"/>
    </location>
</feature>
<comment type="caution">
    <text evidence="5">The sequence shown here is derived from an EMBL/GenBank/DDBJ whole genome shotgun (WGS) entry which is preliminary data.</text>
</comment>
<reference evidence="5 6" key="1">
    <citation type="submission" date="2019-09" db="EMBL/GenBank/DDBJ databases">
        <title>Phylogeny of genus Pseudoclavibacter and closely related genus.</title>
        <authorList>
            <person name="Li Y."/>
        </authorList>
    </citation>
    <scope>NUCLEOTIDE SEQUENCE [LARGE SCALE GENOMIC DNA]</scope>
    <source>
        <strain evidence="5 6">KCTC 13959</strain>
    </source>
</reference>
<dbReference type="InterPro" id="IPR046335">
    <property type="entry name" value="LacI/GalR-like_sensor"/>
</dbReference>
<dbReference type="InterPro" id="IPR010982">
    <property type="entry name" value="Lambda_DNA-bd_dom_sf"/>
</dbReference>
<gene>
    <name evidence="5" type="ORF">F8O05_10540</name>
</gene>
<dbReference type="PROSITE" id="PS50932">
    <property type="entry name" value="HTH_LACI_2"/>
    <property type="match status" value="1"/>
</dbReference>
<dbReference type="RefSeq" id="WP_158052704.1">
    <property type="nucleotide sequence ID" value="NZ_WBKB01000006.1"/>
</dbReference>
<evidence type="ECO:0000256" key="3">
    <source>
        <dbReference type="ARBA" id="ARBA00023163"/>
    </source>
</evidence>
<dbReference type="Gene3D" id="3.40.50.2300">
    <property type="match status" value="2"/>
</dbReference>
<dbReference type="SUPFAM" id="SSF47413">
    <property type="entry name" value="lambda repressor-like DNA-binding domains"/>
    <property type="match status" value="1"/>
</dbReference>
<proteinExistence type="predicted"/>
<dbReference type="Gene3D" id="1.10.260.40">
    <property type="entry name" value="lambda repressor-like DNA-binding domains"/>
    <property type="match status" value="1"/>
</dbReference>
<evidence type="ECO:0000256" key="1">
    <source>
        <dbReference type="ARBA" id="ARBA00023015"/>
    </source>
</evidence>
<name>A0A7J5BAH8_9MICO</name>
<dbReference type="EMBL" id="WBKB01000006">
    <property type="protein sequence ID" value="KAB1642249.1"/>
    <property type="molecule type" value="Genomic_DNA"/>
</dbReference>
<dbReference type="AlphaFoldDB" id="A0A7J5BAH8"/>
<organism evidence="5 6">
    <name type="scientific">Gulosibacter chungangensis</name>
    <dbReference type="NCBI Taxonomy" id="979746"/>
    <lineage>
        <taxon>Bacteria</taxon>
        <taxon>Bacillati</taxon>
        <taxon>Actinomycetota</taxon>
        <taxon>Actinomycetes</taxon>
        <taxon>Micrococcales</taxon>
        <taxon>Microbacteriaceae</taxon>
        <taxon>Gulosibacter</taxon>
    </lineage>
</organism>
<sequence>MSAKGQPVTLGEVAKAAGVSIATASRAINGSTRRVSEDIRKRVQETADRLGYLPNLSAQAVAKGASSTVAVVVSDIADPFFSAIAAGVMRGANEAGLVVTLAAADHTPQNELDIVRTFRSQRPRAIILSGSRSVADPNQALLDEQLEAFASTGGKVVLISQSPSPFDVVELANREGARELARVLVERGGQRFGIVTGPQRLMTNRDRVAGFREGLEESGTSLETDAVVEAEFSRDGGYTGLRTLLSRVPEVDTIFATSDVMAIGAMTALRDLGKTPGKDISIAGFDDIDTARDVTPTLTTVVAPLADMGYRAVKLAIDPDAARDPQVLKVNTSVIVRESTPVRERASA</sequence>
<evidence type="ECO:0000259" key="4">
    <source>
        <dbReference type="PROSITE" id="PS50932"/>
    </source>
</evidence>
<dbReference type="SUPFAM" id="SSF53822">
    <property type="entry name" value="Periplasmic binding protein-like I"/>
    <property type="match status" value="1"/>
</dbReference>
<dbReference type="PANTHER" id="PTHR30146">
    <property type="entry name" value="LACI-RELATED TRANSCRIPTIONAL REPRESSOR"/>
    <property type="match status" value="1"/>
</dbReference>
<dbReference type="GO" id="GO:0000976">
    <property type="term" value="F:transcription cis-regulatory region binding"/>
    <property type="evidence" value="ECO:0007669"/>
    <property type="project" value="TreeGrafter"/>
</dbReference>
<dbReference type="OrthoDB" id="3226810at2"/>
<dbReference type="CDD" id="cd06267">
    <property type="entry name" value="PBP1_LacI_sugar_binding-like"/>
    <property type="match status" value="1"/>
</dbReference>
<dbReference type="InterPro" id="IPR000843">
    <property type="entry name" value="HTH_LacI"/>
</dbReference>
<evidence type="ECO:0000256" key="2">
    <source>
        <dbReference type="ARBA" id="ARBA00023125"/>
    </source>
</evidence>
<dbReference type="PANTHER" id="PTHR30146:SF109">
    <property type="entry name" value="HTH-TYPE TRANSCRIPTIONAL REGULATOR GALS"/>
    <property type="match status" value="1"/>
</dbReference>
<evidence type="ECO:0000313" key="5">
    <source>
        <dbReference type="EMBL" id="KAB1642249.1"/>
    </source>
</evidence>
<accession>A0A7J5BAH8</accession>